<reference evidence="2" key="1">
    <citation type="submission" date="2020-05" db="UniProtKB">
        <authorList>
            <consortium name="EnsemblMetazoa"/>
        </authorList>
    </citation>
    <scope>IDENTIFICATION</scope>
    <source>
        <strain evidence="2">Yale</strain>
    </source>
</reference>
<dbReference type="InterPro" id="IPR050951">
    <property type="entry name" value="Retrovirus_Pol_polyprotein"/>
</dbReference>
<evidence type="ECO:0000313" key="2">
    <source>
        <dbReference type="EnsemblMetazoa" id="GMOY011669-PA"/>
    </source>
</evidence>
<accession>A0A1B0GEE5</accession>
<dbReference type="EMBL" id="CCAG010012198">
    <property type="status" value="NOT_ANNOTATED_CDS"/>
    <property type="molecule type" value="Genomic_DNA"/>
</dbReference>
<organism evidence="2 3">
    <name type="scientific">Glossina morsitans morsitans</name>
    <name type="common">Savannah tsetse fly</name>
    <dbReference type="NCBI Taxonomy" id="37546"/>
    <lineage>
        <taxon>Eukaryota</taxon>
        <taxon>Metazoa</taxon>
        <taxon>Ecdysozoa</taxon>
        <taxon>Arthropoda</taxon>
        <taxon>Hexapoda</taxon>
        <taxon>Insecta</taxon>
        <taxon>Pterygota</taxon>
        <taxon>Neoptera</taxon>
        <taxon>Endopterygota</taxon>
        <taxon>Diptera</taxon>
        <taxon>Brachycera</taxon>
        <taxon>Muscomorpha</taxon>
        <taxon>Hippoboscoidea</taxon>
        <taxon>Glossinidae</taxon>
        <taxon>Glossina</taxon>
    </lineage>
</organism>
<sequence>MNFYDNYGIIKIKLLKNSKLKSLDERFVVWQYYENPMHHKCAGFSDQVYDVIINKAKVNGQKYTTIANQEVKTIAKVSANYVLGNPIELHSDQGRNFESSIFQEGCQIFGINKTGRTLLHSQSGGMVERFNRTLEEHLRKVIDDDQQDWDEHIPIFLMAYRSAVNNTTALPPAKILFGSNLRLPADMKFGTPPDRRDR</sequence>
<dbReference type="SUPFAM" id="SSF53098">
    <property type="entry name" value="Ribonuclease H-like"/>
    <property type="match status" value="1"/>
</dbReference>
<dbReference type="InterPro" id="IPR001584">
    <property type="entry name" value="Integrase_cat-core"/>
</dbReference>
<dbReference type="EnsemblMetazoa" id="GMOY011669-RA">
    <property type="protein sequence ID" value="GMOY011669-PA"/>
    <property type="gene ID" value="GMOY011669"/>
</dbReference>
<keyword evidence="3" id="KW-1185">Reference proteome</keyword>
<dbReference type="AlphaFoldDB" id="A0A1B0GEE5"/>
<dbReference type="PANTHER" id="PTHR37984:SF15">
    <property type="entry name" value="INTEGRASE CATALYTIC DOMAIN-CONTAINING PROTEIN"/>
    <property type="match status" value="1"/>
</dbReference>
<dbReference type="InterPro" id="IPR012337">
    <property type="entry name" value="RNaseH-like_sf"/>
</dbReference>
<dbReference type="GO" id="GO:0015074">
    <property type="term" value="P:DNA integration"/>
    <property type="evidence" value="ECO:0007669"/>
    <property type="project" value="InterPro"/>
</dbReference>
<protein>
    <recommendedName>
        <fullName evidence="1">Integrase catalytic domain-containing protein</fullName>
    </recommendedName>
</protein>
<name>A0A1B0GEE5_GLOMM</name>
<dbReference type="InterPro" id="IPR036397">
    <property type="entry name" value="RNaseH_sf"/>
</dbReference>
<dbReference type="PROSITE" id="PS50994">
    <property type="entry name" value="INTEGRASE"/>
    <property type="match status" value="1"/>
</dbReference>
<dbReference type="Gene3D" id="3.30.420.10">
    <property type="entry name" value="Ribonuclease H-like superfamily/Ribonuclease H"/>
    <property type="match status" value="1"/>
</dbReference>
<dbReference type="Proteomes" id="UP000092444">
    <property type="component" value="Unassembled WGS sequence"/>
</dbReference>
<dbReference type="VEuPathDB" id="VectorBase:GMOY011669"/>
<dbReference type="GO" id="GO:0003676">
    <property type="term" value="F:nucleic acid binding"/>
    <property type="evidence" value="ECO:0007669"/>
    <property type="project" value="InterPro"/>
</dbReference>
<dbReference type="PANTHER" id="PTHR37984">
    <property type="entry name" value="PROTEIN CBG26694"/>
    <property type="match status" value="1"/>
</dbReference>
<dbReference type="STRING" id="37546.A0A1B0GEE5"/>
<evidence type="ECO:0000259" key="1">
    <source>
        <dbReference type="PROSITE" id="PS50994"/>
    </source>
</evidence>
<feature type="domain" description="Integrase catalytic" evidence="1">
    <location>
        <begin position="21"/>
        <end position="180"/>
    </location>
</feature>
<evidence type="ECO:0000313" key="3">
    <source>
        <dbReference type="Proteomes" id="UP000092444"/>
    </source>
</evidence>
<proteinExistence type="predicted"/>
<dbReference type="PhylomeDB" id="A0A1B0GEE5"/>